<keyword evidence="5" id="KW-1133">Transmembrane helix</keyword>
<keyword evidence="6" id="KW-0472">Membrane</keyword>
<protein>
    <submittedName>
        <fullName evidence="8">Alpha-1,2-mannosyltransferase</fullName>
    </submittedName>
</protein>
<evidence type="ECO:0000313" key="8">
    <source>
        <dbReference type="EMBL" id="SDD92098.1"/>
    </source>
</evidence>
<evidence type="ECO:0000256" key="6">
    <source>
        <dbReference type="ARBA" id="ARBA00023136"/>
    </source>
</evidence>
<dbReference type="Proteomes" id="UP000199494">
    <property type="component" value="Unassembled WGS sequence"/>
</dbReference>
<evidence type="ECO:0000256" key="7">
    <source>
        <dbReference type="ARBA" id="ARBA00024033"/>
    </source>
</evidence>
<dbReference type="GO" id="GO:0005886">
    <property type="term" value="C:plasma membrane"/>
    <property type="evidence" value="ECO:0007669"/>
    <property type="project" value="UniProtKB-SubCell"/>
</dbReference>
<evidence type="ECO:0000256" key="1">
    <source>
        <dbReference type="ARBA" id="ARBA00004651"/>
    </source>
</evidence>
<keyword evidence="3 8" id="KW-0808">Transferase</keyword>
<keyword evidence="4" id="KW-0812">Transmembrane</keyword>
<evidence type="ECO:0000256" key="3">
    <source>
        <dbReference type="ARBA" id="ARBA00022679"/>
    </source>
</evidence>
<evidence type="ECO:0000313" key="9">
    <source>
        <dbReference type="Proteomes" id="UP000199494"/>
    </source>
</evidence>
<dbReference type="EMBL" id="FMZE01000014">
    <property type="protein sequence ID" value="SDD92098.1"/>
    <property type="molecule type" value="Genomic_DNA"/>
</dbReference>
<proteinExistence type="inferred from homology"/>
<organism evidence="8 9">
    <name type="scientific">Prauserella marina</name>
    <dbReference type="NCBI Taxonomy" id="530584"/>
    <lineage>
        <taxon>Bacteria</taxon>
        <taxon>Bacillati</taxon>
        <taxon>Actinomycetota</taxon>
        <taxon>Actinomycetes</taxon>
        <taxon>Pseudonocardiales</taxon>
        <taxon>Pseudonocardiaceae</taxon>
        <taxon>Prauserella</taxon>
    </lineage>
</organism>
<dbReference type="InterPro" id="IPR018584">
    <property type="entry name" value="GT87"/>
</dbReference>
<evidence type="ECO:0000256" key="2">
    <source>
        <dbReference type="ARBA" id="ARBA00022475"/>
    </source>
</evidence>
<evidence type="ECO:0000256" key="4">
    <source>
        <dbReference type="ARBA" id="ARBA00022692"/>
    </source>
</evidence>
<keyword evidence="9" id="KW-1185">Reference proteome</keyword>
<sequence>MSTSGSDAGRTARAVAAVKQAVPGQADHEPRAEGEAAEDNPYAVAGETAAPAGNEPPRLALRASLGRLSVRPRSMALLIMLPVLAIVAGVIGWQLDWHLGVDSAVYRAGAIIFLQGEPLYDSNTLGPEPFWALLPFTYPPTAALLFVPLAILPVQVAWGVLAAISFLAMALVIRVTIGALPRFSGELPRWASPARTTLIFAVVFFALEPVWRTIFLGQINLILMALIVLDILVVCQRGSRWGGVLVGIAAAVKLTPLIFIPHLLFTGRKMDALRALLTFFGMQALMFVLIPGDSWRFWTHTVSDQGRIGPMHWAGNQSLNGLMNRVSDLAPWSSTAALAIGALLAPGAIWLMLRFHRRGQALEALLVTAFYALLVSPVSWSHHWVWAVPLIVLLVAKLPETTPATAGRRWLAAGAVIVVFVSCVLLVLPNGRNLELHWEFWQYVLGSAYIMVPVVLTGVLGVRWLLRKKRERDHRAEPPSQPLSRQG</sequence>
<comment type="similarity">
    <text evidence="7">Belongs to the glycosyltransferase 87 family.</text>
</comment>
<dbReference type="AlphaFoldDB" id="A0A1G6YNY4"/>
<keyword evidence="8" id="KW-0328">Glycosyltransferase</keyword>
<dbReference type="STRING" id="530584.SAMN05421630_114135"/>
<dbReference type="GO" id="GO:0016758">
    <property type="term" value="F:hexosyltransferase activity"/>
    <property type="evidence" value="ECO:0007669"/>
    <property type="project" value="InterPro"/>
</dbReference>
<accession>A0A1G6YNY4</accession>
<evidence type="ECO:0000256" key="5">
    <source>
        <dbReference type="ARBA" id="ARBA00022989"/>
    </source>
</evidence>
<name>A0A1G6YNY4_9PSEU</name>
<gene>
    <name evidence="8" type="ORF">SAMN05421630_114135</name>
</gene>
<keyword evidence="2" id="KW-1003">Cell membrane</keyword>
<dbReference type="Pfam" id="PF09594">
    <property type="entry name" value="GT87"/>
    <property type="match status" value="1"/>
</dbReference>
<comment type="subcellular location">
    <subcellularLocation>
        <location evidence="1">Cell membrane</location>
        <topology evidence="1">Multi-pass membrane protein</topology>
    </subcellularLocation>
</comment>
<reference evidence="8 9" key="1">
    <citation type="submission" date="2016-10" db="EMBL/GenBank/DDBJ databases">
        <authorList>
            <person name="de Groot N.N."/>
        </authorList>
    </citation>
    <scope>NUCLEOTIDE SEQUENCE [LARGE SCALE GENOMIC DNA]</scope>
    <source>
        <strain evidence="8 9">CGMCC 4.5506</strain>
    </source>
</reference>